<keyword evidence="3" id="KW-1185">Reference proteome</keyword>
<feature type="compositionally biased region" description="Basic and acidic residues" evidence="1">
    <location>
        <begin position="42"/>
        <end position="54"/>
    </location>
</feature>
<gene>
    <name evidence="2" type="ORF">BOX15_Mlig015967g1</name>
</gene>
<sequence>WSRMDDQSSEPSQPQAESGAFFLTNAESDENAPSVQTEGENSDAKELEESKEELLASNDDQQEEESITNDTACAAENPEATENQEQPEPTENQNQPETNEVAHEDVDPEADANDISSTTADAKDQQLPEQSADSPAKETEMSQPKTQRKKKKTKIGKAAKPKAAPVRQIRSKSAEPIVKSKTDKKTSVATKANKNDDKATIKKKPEQEKPQAGKDSKTEARHVSFETPRQRSKSVVIPPVSNQIKMVQKLAELQSLISRDYQLEARLCYKRGLAESGCSALLRRWALEAEEQRQRQQQQQQPAASPEASRRQIVRPETGSNRLSKFASTAASPRRESSSRSGGQSREQNQRLPPVNG</sequence>
<comment type="caution">
    <text evidence="2">The sequence shown here is derived from an EMBL/GenBank/DDBJ whole genome shotgun (WGS) entry which is preliminary data.</text>
</comment>
<feature type="compositionally biased region" description="Low complexity" evidence="1">
    <location>
        <begin position="9"/>
        <end position="18"/>
    </location>
</feature>
<organism evidence="2 3">
    <name type="scientific">Macrostomum lignano</name>
    <dbReference type="NCBI Taxonomy" id="282301"/>
    <lineage>
        <taxon>Eukaryota</taxon>
        <taxon>Metazoa</taxon>
        <taxon>Spiralia</taxon>
        <taxon>Lophotrochozoa</taxon>
        <taxon>Platyhelminthes</taxon>
        <taxon>Rhabditophora</taxon>
        <taxon>Macrostomorpha</taxon>
        <taxon>Macrostomida</taxon>
        <taxon>Macrostomidae</taxon>
        <taxon>Macrostomum</taxon>
    </lineage>
</organism>
<feature type="compositionally biased region" description="Low complexity" evidence="1">
    <location>
        <begin position="295"/>
        <end position="307"/>
    </location>
</feature>
<dbReference type="EMBL" id="NIVC01003892">
    <property type="protein sequence ID" value="PAA49387.1"/>
    <property type="molecule type" value="Genomic_DNA"/>
</dbReference>
<name>A0A267DL06_9PLAT</name>
<dbReference type="Proteomes" id="UP000215902">
    <property type="component" value="Unassembled WGS sequence"/>
</dbReference>
<feature type="region of interest" description="Disordered" evidence="1">
    <location>
        <begin position="1"/>
        <end position="236"/>
    </location>
</feature>
<proteinExistence type="predicted"/>
<feature type="non-terminal residue" evidence="2">
    <location>
        <position position="1"/>
    </location>
</feature>
<evidence type="ECO:0000256" key="1">
    <source>
        <dbReference type="SAM" id="MobiDB-lite"/>
    </source>
</evidence>
<feature type="region of interest" description="Disordered" evidence="1">
    <location>
        <begin position="290"/>
        <end position="357"/>
    </location>
</feature>
<accession>A0A267DL06</accession>
<reference evidence="2 3" key="1">
    <citation type="submission" date="2017-06" db="EMBL/GenBank/DDBJ databases">
        <title>A platform for efficient transgenesis in Macrostomum lignano, a flatworm model organism for stem cell research.</title>
        <authorList>
            <person name="Berezikov E."/>
        </authorList>
    </citation>
    <scope>NUCLEOTIDE SEQUENCE [LARGE SCALE GENOMIC DNA]</scope>
    <source>
        <strain evidence="2">DV1</strain>
        <tissue evidence="2">Whole organism</tissue>
    </source>
</reference>
<protein>
    <submittedName>
        <fullName evidence="2">Uncharacterized protein</fullName>
    </submittedName>
</protein>
<feature type="compositionally biased region" description="Low complexity" evidence="1">
    <location>
        <begin position="74"/>
        <end position="99"/>
    </location>
</feature>
<feature type="compositionally biased region" description="Low complexity" evidence="1">
    <location>
        <begin position="339"/>
        <end position="351"/>
    </location>
</feature>
<feature type="compositionally biased region" description="Basic and acidic residues" evidence="1">
    <location>
        <begin position="193"/>
        <end position="224"/>
    </location>
</feature>
<feature type="compositionally biased region" description="Polar residues" evidence="1">
    <location>
        <begin position="318"/>
        <end position="331"/>
    </location>
</feature>
<evidence type="ECO:0000313" key="2">
    <source>
        <dbReference type="EMBL" id="PAA49387.1"/>
    </source>
</evidence>
<evidence type="ECO:0000313" key="3">
    <source>
        <dbReference type="Proteomes" id="UP000215902"/>
    </source>
</evidence>
<dbReference type="AlphaFoldDB" id="A0A267DL06"/>
<feature type="compositionally biased region" description="Basic residues" evidence="1">
    <location>
        <begin position="146"/>
        <end position="160"/>
    </location>
</feature>